<accession>A0ABU4SZS5</accession>
<feature type="domain" description="IraD/Gp25-like" evidence="1">
    <location>
        <begin position="17"/>
        <end position="98"/>
    </location>
</feature>
<comment type="caution">
    <text evidence="2">The sequence shown here is derived from an EMBL/GenBank/DDBJ whole genome shotgun (WGS) entry which is preliminary data.</text>
</comment>
<dbReference type="Gene3D" id="3.10.450.40">
    <property type="match status" value="1"/>
</dbReference>
<evidence type="ECO:0000259" key="1">
    <source>
        <dbReference type="Pfam" id="PF04965"/>
    </source>
</evidence>
<evidence type="ECO:0000313" key="3">
    <source>
        <dbReference type="Proteomes" id="UP001285521"/>
    </source>
</evidence>
<reference evidence="2 3" key="1">
    <citation type="submission" date="2023-11" db="EMBL/GenBank/DDBJ databases">
        <title>Lentzea sokolovensis, sp. nov., Lentzea kristufkii, sp. nov., and Lentzea miocenensis, sp. nov., rare actinobacteria from Sokolov Coal Basin, Miocene lacustrine sediment, Czech Republic.</title>
        <authorList>
            <person name="Lara A."/>
            <person name="Kotroba L."/>
            <person name="Nouioui I."/>
            <person name="Neumann-Schaal M."/>
            <person name="Mast Y."/>
            <person name="Chronakova A."/>
        </authorList>
    </citation>
    <scope>NUCLEOTIDE SEQUENCE [LARGE SCALE GENOMIC DNA]</scope>
    <source>
        <strain evidence="2 3">BCCO 10_0856</strain>
    </source>
</reference>
<dbReference type="Proteomes" id="UP001285521">
    <property type="component" value="Unassembled WGS sequence"/>
</dbReference>
<protein>
    <submittedName>
        <fullName evidence="2">GPW/gp25 family protein</fullName>
    </submittedName>
</protein>
<dbReference type="RefSeq" id="WP_319966456.1">
    <property type="nucleotide sequence ID" value="NZ_JAXAVW010000010.1"/>
</dbReference>
<dbReference type="EMBL" id="JAXAVW010000010">
    <property type="protein sequence ID" value="MDX8031393.1"/>
    <property type="molecule type" value="Genomic_DNA"/>
</dbReference>
<organism evidence="2 3">
    <name type="scientific">Lentzea miocenica</name>
    <dbReference type="NCBI Taxonomy" id="3095431"/>
    <lineage>
        <taxon>Bacteria</taxon>
        <taxon>Bacillati</taxon>
        <taxon>Actinomycetota</taxon>
        <taxon>Actinomycetes</taxon>
        <taxon>Pseudonocardiales</taxon>
        <taxon>Pseudonocardiaceae</taxon>
        <taxon>Lentzea</taxon>
    </lineage>
</organism>
<dbReference type="SUPFAM" id="SSF160719">
    <property type="entry name" value="gpW/gp25-like"/>
    <property type="match status" value="1"/>
</dbReference>
<gene>
    <name evidence="2" type="ORF">SK803_14285</name>
</gene>
<proteinExistence type="predicted"/>
<evidence type="ECO:0000313" key="2">
    <source>
        <dbReference type="EMBL" id="MDX8031393.1"/>
    </source>
</evidence>
<dbReference type="Pfam" id="PF04965">
    <property type="entry name" value="GPW_gp25"/>
    <property type="match status" value="1"/>
</dbReference>
<keyword evidence="3" id="KW-1185">Reference proteome</keyword>
<name>A0ABU4SZS5_9PSEU</name>
<dbReference type="InterPro" id="IPR007048">
    <property type="entry name" value="IraD/Gp25-like"/>
</dbReference>
<sequence>MLPTRPHGALTTCSGPALVRQAVRLVLVTEPGERIMRPAFGCGLRQFLMAPNTPGTRAAIAEAVTTALATWEPRITLRGVEVVPGEDPSVAVVTVSYVHARDGSADVLRLGVAVGGR</sequence>